<organism evidence="2 3">
    <name type="scientific">Cetraspora pellucida</name>
    <dbReference type="NCBI Taxonomy" id="1433469"/>
    <lineage>
        <taxon>Eukaryota</taxon>
        <taxon>Fungi</taxon>
        <taxon>Fungi incertae sedis</taxon>
        <taxon>Mucoromycota</taxon>
        <taxon>Glomeromycotina</taxon>
        <taxon>Glomeromycetes</taxon>
        <taxon>Diversisporales</taxon>
        <taxon>Gigasporaceae</taxon>
        <taxon>Cetraspora</taxon>
    </lineage>
</organism>
<reference evidence="2" key="1">
    <citation type="submission" date="2021-06" db="EMBL/GenBank/DDBJ databases">
        <authorList>
            <person name="Kallberg Y."/>
            <person name="Tangrot J."/>
            <person name="Rosling A."/>
        </authorList>
    </citation>
    <scope>NUCLEOTIDE SEQUENCE</scope>
    <source>
        <strain evidence="2">FL966</strain>
    </source>
</reference>
<feature type="compositionally biased region" description="Polar residues" evidence="1">
    <location>
        <begin position="1"/>
        <end position="30"/>
    </location>
</feature>
<evidence type="ECO:0000313" key="2">
    <source>
        <dbReference type="EMBL" id="CAG8466232.1"/>
    </source>
</evidence>
<accession>A0A9N8Z212</accession>
<dbReference type="EMBL" id="CAJVQA010000284">
    <property type="protein sequence ID" value="CAG8466232.1"/>
    <property type="molecule type" value="Genomic_DNA"/>
</dbReference>
<gene>
    <name evidence="2" type="ORF">CPELLU_LOCUS855</name>
</gene>
<protein>
    <submittedName>
        <fullName evidence="2">6455_t:CDS:1</fullName>
    </submittedName>
</protein>
<evidence type="ECO:0000256" key="1">
    <source>
        <dbReference type="SAM" id="MobiDB-lite"/>
    </source>
</evidence>
<proteinExistence type="predicted"/>
<comment type="caution">
    <text evidence="2">The sequence shown here is derived from an EMBL/GenBank/DDBJ whole genome shotgun (WGS) entry which is preliminary data.</text>
</comment>
<dbReference type="AlphaFoldDB" id="A0A9N8Z212"/>
<name>A0A9N8Z212_9GLOM</name>
<evidence type="ECO:0000313" key="3">
    <source>
        <dbReference type="Proteomes" id="UP000789759"/>
    </source>
</evidence>
<dbReference type="Proteomes" id="UP000789759">
    <property type="component" value="Unassembled WGS sequence"/>
</dbReference>
<sequence>MNFNEKTSAVQETVQNTDMKSESSQEQTTLLREKMQKTTYLTN</sequence>
<feature type="region of interest" description="Disordered" evidence="1">
    <location>
        <begin position="1"/>
        <end position="31"/>
    </location>
</feature>
<keyword evidence="3" id="KW-1185">Reference proteome</keyword>